<dbReference type="PANTHER" id="PTHR23227:SF84">
    <property type="entry name" value="ENDONUCLEASE_EXONUCLEASE_PHOSPHATASE DOMAIN-CONTAINING PROTEIN"/>
    <property type="match status" value="1"/>
</dbReference>
<dbReference type="Pfam" id="PF03372">
    <property type="entry name" value="Exo_endo_phos"/>
    <property type="match status" value="1"/>
</dbReference>
<feature type="domain" description="Endonuclease/exonuclease/phosphatase" evidence="1">
    <location>
        <begin position="7"/>
        <end position="232"/>
    </location>
</feature>
<evidence type="ECO:0000313" key="2">
    <source>
        <dbReference type="Proteomes" id="UP000694888"/>
    </source>
</evidence>
<accession>A0ABM0K2U7</accession>
<dbReference type="InterPro" id="IPR027124">
    <property type="entry name" value="Swc5/CFDP1/2"/>
</dbReference>
<name>A0ABM0K2U7_APLCA</name>
<dbReference type="Gene3D" id="3.60.10.10">
    <property type="entry name" value="Endonuclease/exonuclease/phosphatase"/>
    <property type="match status" value="1"/>
</dbReference>
<dbReference type="PANTHER" id="PTHR23227">
    <property type="entry name" value="BUCENTAUR RELATED"/>
    <property type="match status" value="1"/>
</dbReference>
<dbReference type="SUPFAM" id="SSF56219">
    <property type="entry name" value="DNase I-like"/>
    <property type="match status" value="1"/>
</dbReference>
<dbReference type="InterPro" id="IPR036691">
    <property type="entry name" value="Endo/exonu/phosph_ase_sf"/>
</dbReference>
<gene>
    <name evidence="3" type="primary">LOC101857140</name>
</gene>
<dbReference type="Proteomes" id="UP000694888">
    <property type="component" value="Unplaced"/>
</dbReference>
<reference evidence="3" key="1">
    <citation type="submission" date="2025-08" db="UniProtKB">
        <authorList>
            <consortium name="RefSeq"/>
        </authorList>
    </citation>
    <scope>IDENTIFICATION</scope>
</reference>
<evidence type="ECO:0000259" key="1">
    <source>
        <dbReference type="Pfam" id="PF03372"/>
    </source>
</evidence>
<dbReference type="InterPro" id="IPR005135">
    <property type="entry name" value="Endo/exonuclease/phosphatase"/>
</dbReference>
<sequence length="577" mass="65747">MKPFIFGTWNVRTLLDNAQANRPERRTALVGRELARYKVDIAALSETRLAEEGQLKETGAGYTFFWSGRAKDDRREAGFGFAVRNELVNKLSSLPQGINDRIMTMKLTLTGKKQATIISAYAPTMTNPDDIKDQFYEKLNSLVTAVPKTEKLIILGDFNARVGVDHQSLENILGKNGIGGCNSNGLLLLQLCAEHELLVTNTVFRLPARNRTSWMHPRSKHWHLIDYVIVRQRDRQDVRVTKAMCGAECWTDHRLIISKINIRILPKRRPQGKPAPKRLNVVSLKKQAVSTELKETLEERGQQIQISDNVVESWEAFRDEVYRTAYETIGQTKRKHQDWFDENNAEINNLLEEKYRIKRVLENNKSPANQAAYNNIRSTVQQKLRQMQDSWLKQKAEEIQNYADNKDMKVFYDAIKTVYGPQPASSSSLLSADGQKLLTEKAHILDRWAEHFDAVLNRLPHINEEAINRLPQNTINLNMGNPPTLPELEKDVHQLSSGKAPGADAIPAEVYKHTGPLLRNKLNQLIDVIWDQEIAPQEFKDASIIHLYKRKGNRQVCDNHRGISLLCIAGTSAHRSS</sequence>
<dbReference type="RefSeq" id="XP_005107471.1">
    <property type="nucleotide sequence ID" value="XM_005107414.1"/>
</dbReference>
<organism evidence="2 3">
    <name type="scientific">Aplysia californica</name>
    <name type="common">California sea hare</name>
    <dbReference type="NCBI Taxonomy" id="6500"/>
    <lineage>
        <taxon>Eukaryota</taxon>
        <taxon>Metazoa</taxon>
        <taxon>Spiralia</taxon>
        <taxon>Lophotrochozoa</taxon>
        <taxon>Mollusca</taxon>
        <taxon>Gastropoda</taxon>
        <taxon>Heterobranchia</taxon>
        <taxon>Euthyneura</taxon>
        <taxon>Tectipleura</taxon>
        <taxon>Aplysiida</taxon>
        <taxon>Aplysioidea</taxon>
        <taxon>Aplysiidae</taxon>
        <taxon>Aplysia</taxon>
    </lineage>
</organism>
<keyword evidence="2" id="KW-1185">Reference proteome</keyword>
<evidence type="ECO:0000313" key="3">
    <source>
        <dbReference type="RefSeq" id="XP_005107471.1"/>
    </source>
</evidence>
<protein>
    <submittedName>
        <fullName evidence="3">Craniofacial development protein 2-like</fullName>
    </submittedName>
</protein>
<dbReference type="GeneID" id="101857140"/>
<proteinExistence type="predicted"/>
<dbReference type="CDD" id="cd09076">
    <property type="entry name" value="L1-EN"/>
    <property type="match status" value="1"/>
</dbReference>